<feature type="compositionally biased region" description="Polar residues" evidence="1">
    <location>
        <begin position="1"/>
        <end position="13"/>
    </location>
</feature>
<proteinExistence type="predicted"/>
<keyword evidence="2" id="KW-1133">Transmembrane helix</keyword>
<evidence type="ECO:0000313" key="3">
    <source>
        <dbReference type="EMBL" id="KAK4207673.1"/>
    </source>
</evidence>
<feature type="compositionally biased region" description="Polar residues" evidence="1">
    <location>
        <begin position="166"/>
        <end position="177"/>
    </location>
</feature>
<feature type="region of interest" description="Disordered" evidence="1">
    <location>
        <begin position="218"/>
        <end position="242"/>
    </location>
</feature>
<keyword evidence="2" id="KW-0812">Transmembrane</keyword>
<feature type="region of interest" description="Disordered" evidence="1">
    <location>
        <begin position="1"/>
        <end position="29"/>
    </location>
</feature>
<sequence length="288" mass="30536">MDDPTEPNNNLTKRTARSKQCVFKDQSGSHPDDFPCFPDEEDSMCCAKGHACMSNGLCRAPGDQANTRIRYQRGSCTDESSNPSGTAYISQCFGNSNHCCEVDYESAFYSGCCGWDSPYLFSMDLATTLTVIPATGIAWEPDTSSSTSSTSSTTASGGIHRAQPGAPTSTALPETSQNSNNNNTLAIGLGAGLGAGGVVAIAAVLLGIWLVRRKRGRKAPSVLENNNTRGSSGGGGIYKSPQGWQSQPFVVDKLPHQEGQRGWQSPQPFAVVHAAELGSAEQVGRRNY</sequence>
<comment type="caution">
    <text evidence="3">The sequence shown here is derived from an EMBL/GenBank/DDBJ whole genome shotgun (WGS) entry which is preliminary data.</text>
</comment>
<keyword evidence="2" id="KW-0472">Membrane</keyword>
<reference evidence="3" key="1">
    <citation type="journal article" date="2023" name="Mol. Phylogenet. Evol.">
        <title>Genome-scale phylogeny and comparative genomics of the fungal order Sordariales.</title>
        <authorList>
            <person name="Hensen N."/>
            <person name="Bonometti L."/>
            <person name="Westerberg I."/>
            <person name="Brannstrom I.O."/>
            <person name="Guillou S."/>
            <person name="Cros-Aarteil S."/>
            <person name="Calhoun S."/>
            <person name="Haridas S."/>
            <person name="Kuo A."/>
            <person name="Mondo S."/>
            <person name="Pangilinan J."/>
            <person name="Riley R."/>
            <person name="LaButti K."/>
            <person name="Andreopoulos B."/>
            <person name="Lipzen A."/>
            <person name="Chen C."/>
            <person name="Yan M."/>
            <person name="Daum C."/>
            <person name="Ng V."/>
            <person name="Clum A."/>
            <person name="Steindorff A."/>
            <person name="Ohm R.A."/>
            <person name="Martin F."/>
            <person name="Silar P."/>
            <person name="Natvig D.O."/>
            <person name="Lalanne C."/>
            <person name="Gautier V."/>
            <person name="Ament-Velasquez S.L."/>
            <person name="Kruys A."/>
            <person name="Hutchinson M.I."/>
            <person name="Powell A.J."/>
            <person name="Barry K."/>
            <person name="Miller A.N."/>
            <person name="Grigoriev I.V."/>
            <person name="Debuchy R."/>
            <person name="Gladieux P."/>
            <person name="Hiltunen Thoren M."/>
            <person name="Johannesson H."/>
        </authorList>
    </citation>
    <scope>NUCLEOTIDE SEQUENCE</scope>
    <source>
        <strain evidence="3">PSN293</strain>
    </source>
</reference>
<feature type="transmembrane region" description="Helical" evidence="2">
    <location>
        <begin position="185"/>
        <end position="211"/>
    </location>
</feature>
<dbReference type="AlphaFoldDB" id="A0AAN6XW03"/>
<evidence type="ECO:0000313" key="4">
    <source>
        <dbReference type="Proteomes" id="UP001301769"/>
    </source>
</evidence>
<organism evidence="3 4">
    <name type="scientific">Rhypophila decipiens</name>
    <dbReference type="NCBI Taxonomy" id="261697"/>
    <lineage>
        <taxon>Eukaryota</taxon>
        <taxon>Fungi</taxon>
        <taxon>Dikarya</taxon>
        <taxon>Ascomycota</taxon>
        <taxon>Pezizomycotina</taxon>
        <taxon>Sordariomycetes</taxon>
        <taxon>Sordariomycetidae</taxon>
        <taxon>Sordariales</taxon>
        <taxon>Naviculisporaceae</taxon>
        <taxon>Rhypophila</taxon>
    </lineage>
</organism>
<evidence type="ECO:0000256" key="1">
    <source>
        <dbReference type="SAM" id="MobiDB-lite"/>
    </source>
</evidence>
<name>A0AAN6XW03_9PEZI</name>
<accession>A0AAN6XW03</accession>
<feature type="compositionally biased region" description="Low complexity" evidence="1">
    <location>
        <begin position="143"/>
        <end position="154"/>
    </location>
</feature>
<feature type="region of interest" description="Disordered" evidence="1">
    <location>
        <begin position="140"/>
        <end position="177"/>
    </location>
</feature>
<dbReference type="EMBL" id="MU858280">
    <property type="protein sequence ID" value="KAK4207673.1"/>
    <property type="molecule type" value="Genomic_DNA"/>
</dbReference>
<evidence type="ECO:0000256" key="2">
    <source>
        <dbReference type="SAM" id="Phobius"/>
    </source>
</evidence>
<reference evidence="3" key="2">
    <citation type="submission" date="2023-05" db="EMBL/GenBank/DDBJ databases">
        <authorList>
            <consortium name="Lawrence Berkeley National Laboratory"/>
            <person name="Steindorff A."/>
            <person name="Hensen N."/>
            <person name="Bonometti L."/>
            <person name="Westerberg I."/>
            <person name="Brannstrom I.O."/>
            <person name="Guillou S."/>
            <person name="Cros-Aarteil S."/>
            <person name="Calhoun S."/>
            <person name="Haridas S."/>
            <person name="Kuo A."/>
            <person name="Mondo S."/>
            <person name="Pangilinan J."/>
            <person name="Riley R."/>
            <person name="Labutti K."/>
            <person name="Andreopoulos B."/>
            <person name="Lipzen A."/>
            <person name="Chen C."/>
            <person name="Yanf M."/>
            <person name="Daum C."/>
            <person name="Ng V."/>
            <person name="Clum A."/>
            <person name="Ohm R."/>
            <person name="Martin F."/>
            <person name="Silar P."/>
            <person name="Natvig D."/>
            <person name="Lalanne C."/>
            <person name="Gautier V."/>
            <person name="Ament-Velasquez S.L."/>
            <person name="Kruys A."/>
            <person name="Hutchinson M.I."/>
            <person name="Powell A.J."/>
            <person name="Barry K."/>
            <person name="Miller A.N."/>
            <person name="Grigoriev I.V."/>
            <person name="Debuchy R."/>
            <person name="Gladieux P."/>
            <person name="Thoren M.H."/>
            <person name="Johannesson H."/>
        </authorList>
    </citation>
    <scope>NUCLEOTIDE SEQUENCE</scope>
    <source>
        <strain evidence="3">PSN293</strain>
    </source>
</reference>
<dbReference type="Proteomes" id="UP001301769">
    <property type="component" value="Unassembled WGS sequence"/>
</dbReference>
<protein>
    <submittedName>
        <fullName evidence="3">Uncharacterized protein</fullName>
    </submittedName>
</protein>
<keyword evidence="4" id="KW-1185">Reference proteome</keyword>
<gene>
    <name evidence="3" type="ORF">QBC37DRAFT_379855</name>
</gene>